<evidence type="ECO:0000256" key="6">
    <source>
        <dbReference type="ARBA" id="ARBA00022989"/>
    </source>
</evidence>
<evidence type="ECO:0000256" key="5">
    <source>
        <dbReference type="ARBA" id="ARBA00022692"/>
    </source>
</evidence>
<feature type="transmembrane region" description="Helical" evidence="8">
    <location>
        <begin position="73"/>
        <end position="100"/>
    </location>
</feature>
<feature type="transmembrane region" description="Helical" evidence="8">
    <location>
        <begin position="12"/>
        <end position="31"/>
    </location>
</feature>
<dbReference type="Proteomes" id="UP000642910">
    <property type="component" value="Unassembled WGS sequence"/>
</dbReference>
<evidence type="ECO:0000256" key="2">
    <source>
        <dbReference type="ARBA" id="ARBA00007998"/>
    </source>
</evidence>
<keyword evidence="6 8" id="KW-1133">Transmembrane helix</keyword>
<evidence type="ECO:0000313" key="9">
    <source>
        <dbReference type="EMBL" id="MBF8378311.1"/>
    </source>
</evidence>
<accession>A0ABS0F4T0</accession>
<keyword evidence="5 8" id="KW-0812">Transmembrane</keyword>
<comment type="caution">
    <text evidence="9">The sequence shown here is derived from an EMBL/GenBank/DDBJ whole genome shotgun (WGS) entry which is preliminary data.</text>
</comment>
<keyword evidence="10" id="KW-1185">Reference proteome</keyword>
<feature type="transmembrane region" description="Helical" evidence="8">
    <location>
        <begin position="302"/>
        <end position="321"/>
    </location>
</feature>
<evidence type="ECO:0000256" key="3">
    <source>
        <dbReference type="ARBA" id="ARBA00022448"/>
    </source>
</evidence>
<proteinExistence type="inferred from homology"/>
<feature type="transmembrane region" description="Helical" evidence="8">
    <location>
        <begin position="185"/>
        <end position="205"/>
    </location>
</feature>
<dbReference type="PANTHER" id="PTHR34975">
    <property type="entry name" value="SPORE GERMINATION PROTEIN A2"/>
    <property type="match status" value="1"/>
</dbReference>
<dbReference type="EMBL" id="JADPKZ010000042">
    <property type="protein sequence ID" value="MBF8378311.1"/>
    <property type="molecule type" value="Genomic_DNA"/>
</dbReference>
<dbReference type="Gene3D" id="1.20.1740.10">
    <property type="entry name" value="Amino acid/polyamine transporter I"/>
    <property type="match status" value="1"/>
</dbReference>
<evidence type="ECO:0000256" key="7">
    <source>
        <dbReference type="ARBA" id="ARBA00023136"/>
    </source>
</evidence>
<feature type="transmembrane region" description="Helical" evidence="8">
    <location>
        <begin position="333"/>
        <end position="353"/>
    </location>
</feature>
<dbReference type="InterPro" id="IPR004761">
    <property type="entry name" value="Spore_GerAB"/>
</dbReference>
<protein>
    <submittedName>
        <fullName evidence="9">GerAB/ArcD/ProY family transporter</fullName>
    </submittedName>
</protein>
<feature type="transmembrane region" description="Helical" evidence="8">
    <location>
        <begin position="217"/>
        <end position="241"/>
    </location>
</feature>
<name>A0ABS0F4T0_9BACL</name>
<dbReference type="Pfam" id="PF03845">
    <property type="entry name" value="Spore_permease"/>
    <property type="match status" value="1"/>
</dbReference>
<sequence length="368" mass="40719">MRKELISRYQLILLLIWLTMGTGVLVIPSVITEFTVTDAWMAVPSLFVGGLLSAGIARVHVKKFPNSRATGAFLAMAGPVIGDVFIIWYISVVFLVGTVVAREFTLFVTVASLPYTSETAVAVIGCASVVYIAYVGIESFARANEFVVPLAVVVLPLLILLPLTLCDVHQFYPVFSSGWLPVWKASIVSMFVYGLEFSLAIQFVPNLRSPEKLPIDIVIAASISTVLILIVVILTVGVFGYTVRYLQYPVLELIRVVRIGRFIERLDTIYGIAVLMTIISKLTVIHLAMCTGIQDLCKTRDYRWAVLPTGTAMFVGGLYFYRNVAQMAYFIEHVGPSYLLFTVVGVPLLGLTLQRVRFHLKRRARKGG</sequence>
<comment type="similarity">
    <text evidence="2">Belongs to the amino acid-polyamine-organocation (APC) superfamily. Spore germination protein (SGP) (TC 2.A.3.9) family.</text>
</comment>
<gene>
    <name evidence="9" type="ORF">IW967_10625</name>
</gene>
<feature type="transmembrane region" description="Helical" evidence="8">
    <location>
        <begin position="120"/>
        <end position="137"/>
    </location>
</feature>
<feature type="transmembrane region" description="Helical" evidence="8">
    <location>
        <begin position="269"/>
        <end position="290"/>
    </location>
</feature>
<comment type="subcellular location">
    <subcellularLocation>
        <location evidence="1">Membrane</location>
        <topology evidence="1">Multi-pass membrane protein</topology>
    </subcellularLocation>
</comment>
<reference evidence="9 10" key="1">
    <citation type="submission" date="2020-11" db="EMBL/GenBank/DDBJ databases">
        <title>Genomic insight of Alicyclobacillus mali FL 18 reveals a new arsenic-resistant strain, with potential in environmental biotechnology.</title>
        <authorList>
            <person name="Fiorentino G."/>
            <person name="Gallo G."/>
            <person name="Aulitto M."/>
        </authorList>
    </citation>
    <scope>NUCLEOTIDE SEQUENCE [LARGE SCALE GENOMIC DNA]</scope>
    <source>
        <strain evidence="9 10">FL 18</strain>
    </source>
</reference>
<keyword evidence="3" id="KW-0813">Transport</keyword>
<evidence type="ECO:0000256" key="4">
    <source>
        <dbReference type="ARBA" id="ARBA00022544"/>
    </source>
</evidence>
<evidence type="ECO:0000313" key="10">
    <source>
        <dbReference type="Proteomes" id="UP000642910"/>
    </source>
</evidence>
<evidence type="ECO:0000256" key="8">
    <source>
        <dbReference type="SAM" id="Phobius"/>
    </source>
</evidence>
<organism evidence="9 10">
    <name type="scientific">Alicyclobacillus mali</name>
    <name type="common">ex Roth et al. 2021</name>
    <dbReference type="NCBI Taxonomy" id="1123961"/>
    <lineage>
        <taxon>Bacteria</taxon>
        <taxon>Bacillati</taxon>
        <taxon>Bacillota</taxon>
        <taxon>Bacilli</taxon>
        <taxon>Bacillales</taxon>
        <taxon>Alicyclobacillaceae</taxon>
        <taxon>Alicyclobacillus</taxon>
    </lineage>
</organism>
<dbReference type="PANTHER" id="PTHR34975:SF2">
    <property type="entry name" value="SPORE GERMINATION PROTEIN A2"/>
    <property type="match status" value="1"/>
</dbReference>
<keyword evidence="4" id="KW-0309">Germination</keyword>
<evidence type="ECO:0000256" key="1">
    <source>
        <dbReference type="ARBA" id="ARBA00004141"/>
    </source>
</evidence>
<keyword evidence="7 8" id="KW-0472">Membrane</keyword>
<dbReference type="RefSeq" id="WP_195867843.1">
    <property type="nucleotide sequence ID" value="NZ_JADPKZ010000042.1"/>
</dbReference>
<feature type="transmembrane region" description="Helical" evidence="8">
    <location>
        <begin position="43"/>
        <end position="61"/>
    </location>
</feature>
<feature type="transmembrane region" description="Helical" evidence="8">
    <location>
        <begin position="146"/>
        <end position="165"/>
    </location>
</feature>